<evidence type="ECO:0008006" key="4">
    <source>
        <dbReference type="Google" id="ProtNLM"/>
    </source>
</evidence>
<keyword evidence="1" id="KW-0732">Signal</keyword>
<gene>
    <name evidence="2" type="ORF">GOP47_0011335</name>
</gene>
<reference evidence="2" key="1">
    <citation type="submission" date="2021-01" db="EMBL/GenBank/DDBJ databases">
        <title>Adiantum capillus-veneris genome.</title>
        <authorList>
            <person name="Fang Y."/>
            <person name="Liao Q."/>
        </authorList>
    </citation>
    <scope>NUCLEOTIDE SEQUENCE</scope>
    <source>
        <strain evidence="2">H3</strain>
        <tissue evidence="2">Leaf</tissue>
    </source>
</reference>
<feature type="chain" id="PRO_5039351417" description="DUF3455 domain-containing protein" evidence="1">
    <location>
        <begin position="17"/>
        <end position="201"/>
    </location>
</feature>
<dbReference type="PANTHER" id="PTHR35567:SF1">
    <property type="entry name" value="CONSERVED FUNGAL PROTEIN (AFU_ORTHOLOGUE AFUA_1G14230)"/>
    <property type="match status" value="1"/>
</dbReference>
<name>A0A9D4UT12_ADICA</name>
<dbReference type="PANTHER" id="PTHR35567">
    <property type="entry name" value="MALATE DEHYDROGENASE (AFU_ORTHOLOGUE AFUA_2G13800)"/>
    <property type="match status" value="1"/>
</dbReference>
<dbReference type="Proteomes" id="UP000886520">
    <property type="component" value="Chromosome 11"/>
</dbReference>
<accession>A0A9D4UT12</accession>
<protein>
    <recommendedName>
        <fullName evidence="4">DUF3455 domain-containing protein</fullName>
    </recommendedName>
</protein>
<evidence type="ECO:0000313" key="2">
    <source>
        <dbReference type="EMBL" id="KAI5073322.1"/>
    </source>
</evidence>
<organism evidence="2 3">
    <name type="scientific">Adiantum capillus-veneris</name>
    <name type="common">Maidenhair fern</name>
    <dbReference type="NCBI Taxonomy" id="13818"/>
    <lineage>
        <taxon>Eukaryota</taxon>
        <taxon>Viridiplantae</taxon>
        <taxon>Streptophyta</taxon>
        <taxon>Embryophyta</taxon>
        <taxon>Tracheophyta</taxon>
        <taxon>Polypodiopsida</taxon>
        <taxon>Polypodiidae</taxon>
        <taxon>Polypodiales</taxon>
        <taxon>Pteridineae</taxon>
        <taxon>Pteridaceae</taxon>
        <taxon>Vittarioideae</taxon>
        <taxon>Adiantum</taxon>
    </lineage>
</organism>
<dbReference type="InterPro" id="IPR021851">
    <property type="entry name" value="DUF3455"/>
</dbReference>
<dbReference type="AlphaFoldDB" id="A0A9D4UT12"/>
<keyword evidence="3" id="KW-1185">Reference proteome</keyword>
<evidence type="ECO:0000313" key="3">
    <source>
        <dbReference type="Proteomes" id="UP000886520"/>
    </source>
</evidence>
<dbReference type="OrthoDB" id="1911375at2759"/>
<sequence>MLVVAVVVMAPGRAAAARSLLSSASGALWAANLDLLSGVEIPAEIAVPDGHSLHGGIRAEGHQHYQFNGTAWVLTNATAKLYNSPTGTDAVGRHFFLEEPDALGGQPTWETINEHHLPALISAVTANSVVAHPVDPDSITWNLLAATSHYGNAEEPLGPVTFVQRILTRRGLPPSTTEGVSTGAIHSSKYYAVYTFYVQRR</sequence>
<proteinExistence type="predicted"/>
<evidence type="ECO:0000256" key="1">
    <source>
        <dbReference type="SAM" id="SignalP"/>
    </source>
</evidence>
<dbReference type="EMBL" id="JABFUD020000011">
    <property type="protein sequence ID" value="KAI5073322.1"/>
    <property type="molecule type" value="Genomic_DNA"/>
</dbReference>
<feature type="signal peptide" evidence="1">
    <location>
        <begin position="1"/>
        <end position="16"/>
    </location>
</feature>
<dbReference type="Pfam" id="PF11937">
    <property type="entry name" value="DUF3455"/>
    <property type="match status" value="1"/>
</dbReference>
<comment type="caution">
    <text evidence="2">The sequence shown here is derived from an EMBL/GenBank/DDBJ whole genome shotgun (WGS) entry which is preliminary data.</text>
</comment>